<feature type="region of interest" description="Disordered" evidence="5">
    <location>
        <begin position="174"/>
        <end position="195"/>
    </location>
</feature>
<dbReference type="EMBL" id="CP001854">
    <property type="protein sequence ID" value="ADB50186.1"/>
    <property type="molecule type" value="Genomic_DNA"/>
</dbReference>
<dbReference type="InterPro" id="IPR010998">
    <property type="entry name" value="Integrase_recombinase_N"/>
</dbReference>
<sequence length="504" mass="54032">MPRQPTGEVRIYTRADGGVTYYARFRALGRRWRVKLGTDIEGWNETRAENAVGAIVDRVRRGTWTPPSASRATEHEDPTFHAFASQWFVRKSRGLSARTVEDYEWRLSNHLLPYFARHRLSELDVRAVDGYRAAKLAERDEARAAGRRALSNDSINATIGLLAQILDEAAEHKLPVERPNPAKGRRRRLKTQRGQRSFLEPDQAAALLDAAGRLDASGPLDWETVCAIRASAESNVALARRHGVSDSLVSRVRRGLVWRTPASAPARRPVVATLLLAGPRVAELCALDVADVDLEYRRLRIRDAKTAAGRRQIVVSDLLAAELAPHIARSAGAGGAAGAGAVHAVGAAAAPAAPADPARPLFANTRGERYTPSGIRTAVLAPAVALASRTTHGLPAVTPHTLRRTFISLLLAGGADVPWVMAQVGHTDPKVTLQIYAQVVQSQQRDYGARVDRMIGGAAAFGTGNGTTRAAASVAADRDAAPRPAAIPVTTAIPPASPRGDSNP</sequence>
<dbReference type="Gene3D" id="1.10.443.10">
    <property type="entry name" value="Intergrase catalytic core"/>
    <property type="match status" value="1"/>
</dbReference>
<accession>D3F211</accession>
<dbReference type="PANTHER" id="PTHR30349:SF64">
    <property type="entry name" value="PROPHAGE INTEGRASE INTD-RELATED"/>
    <property type="match status" value="1"/>
</dbReference>
<dbReference type="GO" id="GO:0006310">
    <property type="term" value="P:DNA recombination"/>
    <property type="evidence" value="ECO:0007669"/>
    <property type="project" value="UniProtKB-KW"/>
</dbReference>
<evidence type="ECO:0000259" key="6">
    <source>
        <dbReference type="PROSITE" id="PS51898"/>
    </source>
</evidence>
<dbReference type="KEGG" id="cwo:Cwoe_1759"/>
<dbReference type="OrthoDB" id="1822491at2"/>
<dbReference type="Pfam" id="PF00589">
    <property type="entry name" value="Phage_integrase"/>
    <property type="match status" value="1"/>
</dbReference>
<feature type="domain" description="Tyr recombinase" evidence="6">
    <location>
        <begin position="239"/>
        <end position="449"/>
    </location>
</feature>
<proteinExistence type="inferred from homology"/>
<dbReference type="RefSeq" id="WP_012933237.1">
    <property type="nucleotide sequence ID" value="NC_013739.1"/>
</dbReference>
<dbReference type="CDD" id="cd00397">
    <property type="entry name" value="DNA_BRE_C"/>
    <property type="match status" value="1"/>
</dbReference>
<dbReference type="STRING" id="469383.Cwoe_1759"/>
<evidence type="ECO:0000256" key="3">
    <source>
        <dbReference type="ARBA" id="ARBA00023172"/>
    </source>
</evidence>
<dbReference type="InterPro" id="IPR002104">
    <property type="entry name" value="Integrase_catalytic"/>
</dbReference>
<feature type="region of interest" description="Disordered" evidence="5">
    <location>
        <begin position="479"/>
        <end position="504"/>
    </location>
</feature>
<dbReference type="GO" id="GO:0003677">
    <property type="term" value="F:DNA binding"/>
    <property type="evidence" value="ECO:0007669"/>
    <property type="project" value="UniProtKB-UniRule"/>
</dbReference>
<keyword evidence="9" id="KW-1185">Reference proteome</keyword>
<dbReference type="InterPro" id="IPR044068">
    <property type="entry name" value="CB"/>
</dbReference>
<evidence type="ECO:0000313" key="9">
    <source>
        <dbReference type="Proteomes" id="UP000008229"/>
    </source>
</evidence>
<dbReference type="SUPFAM" id="SSF56349">
    <property type="entry name" value="DNA breaking-rejoining enzymes"/>
    <property type="match status" value="2"/>
</dbReference>
<dbReference type="GO" id="GO:0015074">
    <property type="term" value="P:DNA integration"/>
    <property type="evidence" value="ECO:0007669"/>
    <property type="project" value="InterPro"/>
</dbReference>
<dbReference type="Gene3D" id="1.10.150.130">
    <property type="match status" value="1"/>
</dbReference>
<feature type="compositionally biased region" description="Basic residues" evidence="5">
    <location>
        <begin position="183"/>
        <end position="193"/>
    </location>
</feature>
<dbReference type="eggNOG" id="COG0582">
    <property type="taxonomic scope" value="Bacteria"/>
</dbReference>
<evidence type="ECO:0000256" key="2">
    <source>
        <dbReference type="ARBA" id="ARBA00023125"/>
    </source>
</evidence>
<reference evidence="8 9" key="1">
    <citation type="journal article" date="2010" name="Stand. Genomic Sci.">
        <title>Complete genome sequence of Conexibacter woesei type strain (ID131577).</title>
        <authorList>
            <person name="Pukall R."/>
            <person name="Lapidus A."/>
            <person name="Glavina Del Rio T."/>
            <person name="Copeland A."/>
            <person name="Tice H."/>
            <person name="Cheng J.-F."/>
            <person name="Lucas S."/>
            <person name="Chen F."/>
            <person name="Nolan M."/>
            <person name="Bruce D."/>
            <person name="Goodwin L."/>
            <person name="Pitluck S."/>
            <person name="Mavromatis K."/>
            <person name="Ivanova N."/>
            <person name="Ovchinnikova G."/>
            <person name="Pati A."/>
            <person name="Chen A."/>
            <person name="Palaniappan K."/>
            <person name="Land M."/>
            <person name="Hauser L."/>
            <person name="Chang Y.-J."/>
            <person name="Jeffries C.D."/>
            <person name="Chain P."/>
            <person name="Meincke L."/>
            <person name="Sims D."/>
            <person name="Brettin T."/>
            <person name="Detter J.C."/>
            <person name="Rohde M."/>
            <person name="Goeker M."/>
            <person name="Bristow J."/>
            <person name="Eisen J.A."/>
            <person name="Markowitz V."/>
            <person name="Kyrpides N.C."/>
            <person name="Klenk H.-P."/>
            <person name="Hugenholtz P."/>
        </authorList>
    </citation>
    <scope>NUCLEOTIDE SEQUENCE [LARGE SCALE GENOMIC DNA]</scope>
    <source>
        <strain evidence="9">DSM 14684 / CIP 108061 / JCM 11494 / NBRC 100937 / ID131577</strain>
    </source>
</reference>
<dbReference type="PROSITE" id="PS51898">
    <property type="entry name" value="TYR_RECOMBINASE"/>
    <property type="match status" value="1"/>
</dbReference>
<keyword evidence="3" id="KW-0233">DNA recombination</keyword>
<dbReference type="InterPro" id="IPR050090">
    <property type="entry name" value="Tyrosine_recombinase_XerCD"/>
</dbReference>
<dbReference type="InterPro" id="IPR011010">
    <property type="entry name" value="DNA_brk_join_enz"/>
</dbReference>
<evidence type="ECO:0000256" key="5">
    <source>
        <dbReference type="SAM" id="MobiDB-lite"/>
    </source>
</evidence>
<evidence type="ECO:0000256" key="1">
    <source>
        <dbReference type="ARBA" id="ARBA00008857"/>
    </source>
</evidence>
<keyword evidence="2 4" id="KW-0238">DNA-binding</keyword>
<evidence type="ECO:0000313" key="8">
    <source>
        <dbReference type="EMBL" id="ADB50186.1"/>
    </source>
</evidence>
<protein>
    <submittedName>
        <fullName evidence="8">Integrase family protein</fullName>
    </submittedName>
</protein>
<comment type="similarity">
    <text evidence="1">Belongs to the 'phage' integrase family.</text>
</comment>
<dbReference type="Proteomes" id="UP000008229">
    <property type="component" value="Chromosome"/>
</dbReference>
<feature type="domain" description="Core-binding (CB)" evidence="7">
    <location>
        <begin position="78"/>
        <end position="170"/>
    </location>
</feature>
<feature type="compositionally biased region" description="Low complexity" evidence="5">
    <location>
        <begin position="482"/>
        <end position="494"/>
    </location>
</feature>
<dbReference type="InterPro" id="IPR013762">
    <property type="entry name" value="Integrase-like_cat_sf"/>
</dbReference>
<reference evidence="9" key="2">
    <citation type="submission" date="2010-01" db="EMBL/GenBank/DDBJ databases">
        <title>The complete genome of Conexibacter woesei DSM 14684.</title>
        <authorList>
            <consortium name="US DOE Joint Genome Institute (JGI-PGF)"/>
            <person name="Lucas S."/>
            <person name="Copeland A."/>
            <person name="Lapidus A."/>
            <person name="Glavina del Rio T."/>
            <person name="Dalin E."/>
            <person name="Tice H."/>
            <person name="Bruce D."/>
            <person name="Goodwin L."/>
            <person name="Pitluck S."/>
            <person name="Kyrpides N."/>
            <person name="Mavromatis K."/>
            <person name="Ivanova N."/>
            <person name="Mikhailova N."/>
            <person name="Chertkov O."/>
            <person name="Brettin T."/>
            <person name="Detter J.C."/>
            <person name="Han C."/>
            <person name="Larimer F."/>
            <person name="Land M."/>
            <person name="Hauser L."/>
            <person name="Markowitz V."/>
            <person name="Cheng J.-F."/>
            <person name="Hugenholtz P."/>
            <person name="Woyke T."/>
            <person name="Wu D."/>
            <person name="Pukall R."/>
            <person name="Steenblock K."/>
            <person name="Schneider S."/>
            <person name="Klenk H.-P."/>
            <person name="Eisen J.A."/>
        </authorList>
    </citation>
    <scope>NUCLEOTIDE SEQUENCE [LARGE SCALE GENOMIC DNA]</scope>
    <source>
        <strain evidence="9">DSM 14684 / CIP 108061 / JCM 11494 / NBRC 100937 / ID131577</strain>
    </source>
</reference>
<organism evidence="8 9">
    <name type="scientific">Conexibacter woesei (strain DSM 14684 / CCUG 47730 / CIP 108061 / JCM 11494 / NBRC 100937 / ID131577)</name>
    <dbReference type="NCBI Taxonomy" id="469383"/>
    <lineage>
        <taxon>Bacteria</taxon>
        <taxon>Bacillati</taxon>
        <taxon>Actinomycetota</taxon>
        <taxon>Thermoleophilia</taxon>
        <taxon>Solirubrobacterales</taxon>
        <taxon>Conexibacteraceae</taxon>
        <taxon>Conexibacter</taxon>
    </lineage>
</organism>
<dbReference type="HOGENOM" id="CLU_540492_0_0_11"/>
<evidence type="ECO:0000259" key="7">
    <source>
        <dbReference type="PROSITE" id="PS51900"/>
    </source>
</evidence>
<dbReference type="PROSITE" id="PS51900">
    <property type="entry name" value="CB"/>
    <property type="match status" value="1"/>
</dbReference>
<dbReference type="AlphaFoldDB" id="D3F211"/>
<name>D3F211_CONWI</name>
<dbReference type="PANTHER" id="PTHR30349">
    <property type="entry name" value="PHAGE INTEGRASE-RELATED"/>
    <property type="match status" value="1"/>
</dbReference>
<gene>
    <name evidence="8" type="ordered locus">Cwoe_1759</name>
</gene>
<evidence type="ECO:0000256" key="4">
    <source>
        <dbReference type="PROSITE-ProRule" id="PRU01248"/>
    </source>
</evidence>